<evidence type="ECO:0000313" key="19">
    <source>
        <dbReference type="Proteomes" id="UP000271241"/>
    </source>
</evidence>
<dbReference type="GO" id="GO:0042393">
    <property type="term" value="F:histone binding"/>
    <property type="evidence" value="ECO:0007669"/>
    <property type="project" value="InterPro"/>
</dbReference>
<dbReference type="InterPro" id="IPR014001">
    <property type="entry name" value="Helicase_ATP-bd"/>
</dbReference>
<dbReference type="PROSITE" id="PS50014">
    <property type="entry name" value="BROMODOMAIN_2"/>
    <property type="match status" value="1"/>
</dbReference>
<feature type="compositionally biased region" description="Basic and acidic residues" evidence="12">
    <location>
        <begin position="235"/>
        <end position="244"/>
    </location>
</feature>
<dbReference type="SUPFAM" id="SSF52540">
    <property type="entry name" value="P-loop containing nucleoside triphosphate hydrolases"/>
    <property type="match status" value="2"/>
</dbReference>
<evidence type="ECO:0000256" key="6">
    <source>
        <dbReference type="ARBA" id="ARBA00023015"/>
    </source>
</evidence>
<feature type="coiled-coil region" evidence="11">
    <location>
        <begin position="302"/>
        <end position="333"/>
    </location>
</feature>
<feature type="region of interest" description="Disordered" evidence="12">
    <location>
        <begin position="1026"/>
        <end position="1095"/>
    </location>
</feature>
<feature type="region of interest" description="Disordered" evidence="12">
    <location>
        <begin position="943"/>
        <end position="990"/>
    </location>
</feature>
<evidence type="ECO:0000256" key="10">
    <source>
        <dbReference type="PROSITE-ProRule" id="PRU00035"/>
    </source>
</evidence>
<dbReference type="SMART" id="SM00487">
    <property type="entry name" value="DEXDc"/>
    <property type="match status" value="1"/>
</dbReference>
<evidence type="ECO:0000256" key="7">
    <source>
        <dbReference type="ARBA" id="ARBA00023117"/>
    </source>
</evidence>
<evidence type="ECO:0000256" key="4">
    <source>
        <dbReference type="ARBA" id="ARBA00022806"/>
    </source>
</evidence>
<dbReference type="GO" id="GO:0005524">
    <property type="term" value="F:ATP binding"/>
    <property type="evidence" value="ECO:0007669"/>
    <property type="project" value="UniProtKB-KW"/>
</dbReference>
<feature type="compositionally biased region" description="Low complexity" evidence="12">
    <location>
        <begin position="8"/>
        <end position="35"/>
    </location>
</feature>
<dbReference type="InterPro" id="IPR036427">
    <property type="entry name" value="Bromodomain-like_sf"/>
</dbReference>
<dbReference type="CDD" id="cd17996">
    <property type="entry name" value="DEXHc_SMARCA2_SMARCA4"/>
    <property type="match status" value="1"/>
</dbReference>
<dbReference type="PROSITE" id="PS51194">
    <property type="entry name" value="HELICASE_CTER"/>
    <property type="match status" value="1"/>
</dbReference>
<keyword evidence="6" id="KW-0805">Transcription regulation</keyword>
<name>A0A4P9XWD2_9FUNG</name>
<dbReference type="Pfam" id="PF08880">
    <property type="entry name" value="QLQ"/>
    <property type="match status" value="1"/>
</dbReference>
<dbReference type="PROSITE" id="PS51204">
    <property type="entry name" value="HSA"/>
    <property type="match status" value="1"/>
</dbReference>
<dbReference type="CDD" id="cd18793">
    <property type="entry name" value="SF2_C_SNF"/>
    <property type="match status" value="1"/>
</dbReference>
<evidence type="ECO:0000256" key="1">
    <source>
        <dbReference type="ARBA" id="ARBA00004123"/>
    </source>
</evidence>
<gene>
    <name evidence="18" type="ORF">THASP1DRAFT_12569</name>
</gene>
<dbReference type="STRING" id="78915.A0A4P9XWD2"/>
<sequence>MARPSPQPSAAASAPNGQANGSTTAAGAAAAGGSQPFSQTQLDTLRHQIYAFKLINKNMPVPEHLQRAIFGLNGDVKPAVDGASETEAADEKTPQGSGAAGDAPFASYTSPYAYLQNRISHQAHASRQQRLLVPAVMPVGISPFELAQERERRIRARVQYRIEELESLPSNLADAPAGNATTASAKIRALIELRALRLLDRQRRLRDEVTRGMKRATTLATAADRAAYRRQKKQSLREARMTERLERQQRIERERRLKQKHLDYLQTIVNHGREMSTWHRAHQRRQANLTRLVMQQHATMEREEQRRAERAAKERLKALKADDEETYKKLVSEAKNGRLKHLLEQTDSYLSKLTDAVKEQQSSVGNDMSMPMLDDDDDEGGSRIDYYGIAHRIHEPVTEQPSILVGGKLKEYQLRGLEWMASLYNNRLNGILADEMGLGKTIQTISLVTFLIEKKRQNGPFLIIVPLSTLTNWTLEFEKWAPSVVKVVYRGNPAARRDLQQNEIRHGNFQVLLTTYEYIIKDKHVLSKIKWIHMIIDEGHRMKNTQSRLTLTLTQFYSTRHRLILTGTPLQNNLPELWALLNFVLPRIFNSVKSFDEWFSTPFASQGGQEKIELNEEESILIIKRLHKVLRPFLLRRLKKDVESELPDKVETVIKCRLSPLQQKLYQQVRTKGYIRTSGGDKGKGKRGLSNTLMQLRKICNHPFVFAEVEDDVSPDHLYDDNLFRVSGKFELLDRIMPKLFHTGHRILMFFQMTEVMNIMMDYMAYRGIDCLRLDGTTKSDERSMLLKTFNAPDSPYKAFLLSTRAGGLGLNLQTADTVIIFDSDWNPHQDLQAQDRAHRIGQTKEVRILRLITVNSIEETILARANYKLDLDGKVIQAGKFDNKSTEADREAFLRSLLEDVTDGQDDADDDTEEDDINEMIARTDEELQIYKQMDVERKEREQREWRERGNQGNLPDRLIQLDELPEVYRQEDVSSEEEDAEDYGRGQRARERVYYDDFLTEDQFIGALEDDDVDLQDVIRKKQENRQRREERRRRKENMEEEAGESSDAGNAALSTPARRGRPPKPSRSAKKRRGRLSAFEKTPETLSPEERHRLTHACDVVIKKVRGEINDEYDPPMERGKIFEDLPNRSQWPHYYQIIKSPISLKMIEKRAHSPYYRSIDDLKRDFMLMFDNATTFNVEDSQVYVDAVYLRVCVFANDRPRFVVCNC</sequence>
<dbReference type="Pfam" id="PF00176">
    <property type="entry name" value="SNF2-rel_dom"/>
    <property type="match status" value="1"/>
</dbReference>
<evidence type="ECO:0000256" key="8">
    <source>
        <dbReference type="ARBA" id="ARBA00023163"/>
    </source>
</evidence>
<evidence type="ECO:0000259" key="16">
    <source>
        <dbReference type="PROSITE" id="PS51204"/>
    </source>
</evidence>
<dbReference type="InterPro" id="IPR027417">
    <property type="entry name" value="P-loop_NTPase"/>
</dbReference>
<keyword evidence="5" id="KW-0067">ATP-binding</keyword>
<evidence type="ECO:0000256" key="2">
    <source>
        <dbReference type="ARBA" id="ARBA00022741"/>
    </source>
</evidence>
<dbReference type="InterPro" id="IPR014978">
    <property type="entry name" value="Gln-Leu-Gln_QLQ"/>
</dbReference>
<dbReference type="Pfam" id="PF00271">
    <property type="entry name" value="Helicase_C"/>
    <property type="match status" value="1"/>
</dbReference>
<dbReference type="PROSITE" id="PS51666">
    <property type="entry name" value="QLQ"/>
    <property type="match status" value="1"/>
</dbReference>
<feature type="region of interest" description="Disordered" evidence="12">
    <location>
        <begin position="81"/>
        <end position="104"/>
    </location>
</feature>
<dbReference type="PROSITE" id="PS51192">
    <property type="entry name" value="HELICASE_ATP_BIND_1"/>
    <property type="match status" value="1"/>
</dbReference>
<dbReference type="Pfam" id="PF14619">
    <property type="entry name" value="SnAC"/>
    <property type="match status" value="1"/>
</dbReference>
<accession>A0A4P9XWD2</accession>
<dbReference type="GO" id="GO:0005634">
    <property type="term" value="C:nucleus"/>
    <property type="evidence" value="ECO:0007669"/>
    <property type="project" value="UniProtKB-SubCell"/>
</dbReference>
<dbReference type="Gene3D" id="3.40.50.300">
    <property type="entry name" value="P-loop containing nucleotide triphosphate hydrolases"/>
    <property type="match status" value="1"/>
</dbReference>
<dbReference type="GO" id="GO:1902494">
    <property type="term" value="C:catalytic complex"/>
    <property type="evidence" value="ECO:0007669"/>
    <property type="project" value="UniProtKB-ARBA"/>
</dbReference>
<dbReference type="EMBL" id="KZ992443">
    <property type="protein sequence ID" value="RKP10635.1"/>
    <property type="molecule type" value="Genomic_DNA"/>
</dbReference>
<feature type="compositionally biased region" description="Basic residues" evidence="12">
    <location>
        <begin position="1061"/>
        <end position="1078"/>
    </location>
</feature>
<evidence type="ECO:0000259" key="14">
    <source>
        <dbReference type="PROSITE" id="PS51192"/>
    </source>
</evidence>
<dbReference type="FunFam" id="3.40.50.300:FF:000843">
    <property type="entry name" value="Chromatin structure-remodeling complex subunit snf21"/>
    <property type="match status" value="1"/>
</dbReference>
<evidence type="ECO:0000259" key="15">
    <source>
        <dbReference type="PROSITE" id="PS51194"/>
    </source>
</evidence>
<keyword evidence="3" id="KW-0378">Hydrolase</keyword>
<proteinExistence type="predicted"/>
<dbReference type="Proteomes" id="UP000271241">
    <property type="component" value="Unassembled WGS sequence"/>
</dbReference>
<dbReference type="PRINTS" id="PR00503">
    <property type="entry name" value="BROMODOMAIN"/>
</dbReference>
<dbReference type="AlphaFoldDB" id="A0A4P9XWD2"/>
<feature type="domain" description="Bromo" evidence="13">
    <location>
        <begin position="1118"/>
        <end position="1188"/>
    </location>
</feature>
<feature type="region of interest" description="Disordered" evidence="12">
    <location>
        <begin position="1"/>
        <end position="36"/>
    </location>
</feature>
<dbReference type="Gene3D" id="3.40.50.10810">
    <property type="entry name" value="Tandem AAA-ATPase domain"/>
    <property type="match status" value="1"/>
</dbReference>
<keyword evidence="2" id="KW-0547">Nucleotide-binding</keyword>
<feature type="domain" description="Helicase C-terminal" evidence="15">
    <location>
        <begin position="732"/>
        <end position="888"/>
    </location>
</feature>
<feature type="domain" description="Helicase ATP-binding" evidence="14">
    <location>
        <begin position="421"/>
        <end position="587"/>
    </location>
</feature>
<keyword evidence="19" id="KW-1185">Reference proteome</keyword>
<evidence type="ECO:0000259" key="17">
    <source>
        <dbReference type="PROSITE" id="PS51666"/>
    </source>
</evidence>
<dbReference type="SMART" id="SM00297">
    <property type="entry name" value="BROMO"/>
    <property type="match status" value="1"/>
</dbReference>
<organism evidence="18 19">
    <name type="scientific">Thamnocephalis sphaerospora</name>
    <dbReference type="NCBI Taxonomy" id="78915"/>
    <lineage>
        <taxon>Eukaryota</taxon>
        <taxon>Fungi</taxon>
        <taxon>Fungi incertae sedis</taxon>
        <taxon>Zoopagomycota</taxon>
        <taxon>Zoopagomycotina</taxon>
        <taxon>Zoopagomycetes</taxon>
        <taxon>Zoopagales</taxon>
        <taxon>Sigmoideomycetaceae</taxon>
        <taxon>Thamnocephalis</taxon>
    </lineage>
</organism>
<dbReference type="SMART" id="SM00490">
    <property type="entry name" value="HELICc"/>
    <property type="match status" value="1"/>
</dbReference>
<keyword evidence="8" id="KW-0804">Transcription</keyword>
<dbReference type="Gene3D" id="1.20.5.170">
    <property type="match status" value="1"/>
</dbReference>
<dbReference type="GO" id="GO:0004386">
    <property type="term" value="F:helicase activity"/>
    <property type="evidence" value="ECO:0007669"/>
    <property type="project" value="UniProtKB-KW"/>
</dbReference>
<dbReference type="SMART" id="SM00951">
    <property type="entry name" value="QLQ"/>
    <property type="match status" value="1"/>
</dbReference>
<feature type="region of interest" description="Disordered" evidence="12">
    <location>
        <begin position="224"/>
        <end position="244"/>
    </location>
</feature>
<dbReference type="InterPro" id="IPR001650">
    <property type="entry name" value="Helicase_C-like"/>
</dbReference>
<keyword evidence="4" id="KW-0347">Helicase</keyword>
<dbReference type="InterPro" id="IPR000330">
    <property type="entry name" value="SNF2_N"/>
</dbReference>
<dbReference type="GO" id="GO:0006355">
    <property type="term" value="P:regulation of DNA-templated transcription"/>
    <property type="evidence" value="ECO:0007669"/>
    <property type="project" value="InterPro"/>
</dbReference>
<keyword evidence="11" id="KW-0175">Coiled coil</keyword>
<dbReference type="GO" id="GO:0016787">
    <property type="term" value="F:hydrolase activity"/>
    <property type="evidence" value="ECO:0007669"/>
    <property type="project" value="UniProtKB-KW"/>
</dbReference>
<evidence type="ECO:0000256" key="9">
    <source>
        <dbReference type="ARBA" id="ARBA00023242"/>
    </source>
</evidence>
<evidence type="ECO:0000313" key="18">
    <source>
        <dbReference type="EMBL" id="RKP10635.1"/>
    </source>
</evidence>
<dbReference type="InterPro" id="IPR014012">
    <property type="entry name" value="HSA_dom"/>
</dbReference>
<evidence type="ECO:0000256" key="12">
    <source>
        <dbReference type="SAM" id="MobiDB-lite"/>
    </source>
</evidence>
<dbReference type="Pfam" id="PF00439">
    <property type="entry name" value="Bromodomain"/>
    <property type="match status" value="1"/>
</dbReference>
<dbReference type="SMART" id="SM00573">
    <property type="entry name" value="HSA"/>
    <property type="match status" value="1"/>
</dbReference>
<dbReference type="PANTHER" id="PTHR10799">
    <property type="entry name" value="SNF2/RAD54 HELICASE FAMILY"/>
    <property type="match status" value="1"/>
</dbReference>
<dbReference type="InterPro" id="IPR049730">
    <property type="entry name" value="SNF2/RAD54-like_C"/>
</dbReference>
<dbReference type="SUPFAM" id="SSF47370">
    <property type="entry name" value="Bromodomain"/>
    <property type="match status" value="1"/>
</dbReference>
<keyword evidence="7 10" id="KW-0103">Bromodomain</keyword>
<evidence type="ECO:0000256" key="5">
    <source>
        <dbReference type="ARBA" id="ARBA00022840"/>
    </source>
</evidence>
<evidence type="ECO:0000256" key="11">
    <source>
        <dbReference type="SAM" id="Coils"/>
    </source>
</evidence>
<dbReference type="OrthoDB" id="5857104at2759"/>
<feature type="domain" description="QLQ" evidence="17">
    <location>
        <begin position="36"/>
        <end position="71"/>
    </location>
</feature>
<keyword evidence="9" id="KW-0539">Nucleus</keyword>
<evidence type="ECO:0000259" key="13">
    <source>
        <dbReference type="PROSITE" id="PS50014"/>
    </source>
</evidence>
<dbReference type="CDD" id="cd04369">
    <property type="entry name" value="Bromodomain"/>
    <property type="match status" value="1"/>
</dbReference>
<dbReference type="SMART" id="SM01314">
    <property type="entry name" value="SnAC"/>
    <property type="match status" value="1"/>
</dbReference>
<dbReference type="GO" id="GO:0006338">
    <property type="term" value="P:chromatin remodeling"/>
    <property type="evidence" value="ECO:0007669"/>
    <property type="project" value="UniProtKB-ARBA"/>
</dbReference>
<dbReference type="InterPro" id="IPR001487">
    <property type="entry name" value="Bromodomain"/>
</dbReference>
<dbReference type="GO" id="GO:0006366">
    <property type="term" value="P:transcription by RNA polymerase II"/>
    <property type="evidence" value="ECO:0007669"/>
    <property type="project" value="UniProtKB-ARBA"/>
</dbReference>
<dbReference type="InterPro" id="IPR038718">
    <property type="entry name" value="SNF2-like_sf"/>
</dbReference>
<reference evidence="19" key="1">
    <citation type="journal article" date="2018" name="Nat. Microbiol.">
        <title>Leveraging single-cell genomics to expand the fungal tree of life.</title>
        <authorList>
            <person name="Ahrendt S.R."/>
            <person name="Quandt C.A."/>
            <person name="Ciobanu D."/>
            <person name="Clum A."/>
            <person name="Salamov A."/>
            <person name="Andreopoulos B."/>
            <person name="Cheng J.F."/>
            <person name="Woyke T."/>
            <person name="Pelin A."/>
            <person name="Henrissat B."/>
            <person name="Reynolds N.K."/>
            <person name="Benny G.L."/>
            <person name="Smith M.E."/>
            <person name="James T.Y."/>
            <person name="Grigoriev I.V."/>
        </authorList>
    </citation>
    <scope>NUCLEOTIDE SEQUENCE [LARGE SCALE GENOMIC DNA]</scope>
    <source>
        <strain evidence="19">RSA 1356</strain>
    </source>
</reference>
<feature type="domain" description="HSA" evidence="16">
    <location>
        <begin position="249"/>
        <end position="321"/>
    </location>
</feature>
<protein>
    <submittedName>
        <fullName evidence="18">SNF2 family N-terminal domain-containing protein</fullName>
    </submittedName>
</protein>
<dbReference type="FunFam" id="3.40.50.10810:FF:000008">
    <property type="entry name" value="Chromatin structure-remodeling complex subunit snf21"/>
    <property type="match status" value="1"/>
</dbReference>
<dbReference type="Gene3D" id="1.20.920.10">
    <property type="entry name" value="Bromodomain-like"/>
    <property type="match status" value="1"/>
</dbReference>
<dbReference type="InterPro" id="IPR029295">
    <property type="entry name" value="SnAC"/>
</dbReference>
<comment type="subcellular location">
    <subcellularLocation>
        <location evidence="1">Nucleus</location>
    </subcellularLocation>
</comment>
<dbReference type="Pfam" id="PF07529">
    <property type="entry name" value="HSA"/>
    <property type="match status" value="1"/>
</dbReference>
<evidence type="ECO:0000256" key="3">
    <source>
        <dbReference type="ARBA" id="ARBA00022801"/>
    </source>
</evidence>
<dbReference type="GO" id="GO:0005694">
    <property type="term" value="C:chromosome"/>
    <property type="evidence" value="ECO:0007669"/>
    <property type="project" value="UniProtKB-ARBA"/>
</dbReference>